<organism evidence="2 3">
    <name type="scientific">Zostera marina</name>
    <name type="common">Eelgrass</name>
    <dbReference type="NCBI Taxonomy" id="29655"/>
    <lineage>
        <taxon>Eukaryota</taxon>
        <taxon>Viridiplantae</taxon>
        <taxon>Streptophyta</taxon>
        <taxon>Embryophyta</taxon>
        <taxon>Tracheophyta</taxon>
        <taxon>Spermatophyta</taxon>
        <taxon>Magnoliopsida</taxon>
        <taxon>Liliopsida</taxon>
        <taxon>Zosteraceae</taxon>
        <taxon>Zostera</taxon>
    </lineage>
</organism>
<protein>
    <submittedName>
        <fullName evidence="2">Uncharacterized protein</fullName>
    </submittedName>
</protein>
<sequence>MIVTTPESDDSAHSDDQYYDHHDVDMNTAGCSNQGNKTKKKLRERNKDHPEYHPSQEQRFVVTFKKDKIVHDSVTRKS</sequence>
<keyword evidence="3" id="KW-1185">Reference proteome</keyword>
<evidence type="ECO:0000313" key="3">
    <source>
        <dbReference type="Proteomes" id="UP000036987"/>
    </source>
</evidence>
<dbReference type="AlphaFoldDB" id="A0A0K9PZ86"/>
<accession>A0A0K9PZ86</accession>
<evidence type="ECO:0000313" key="2">
    <source>
        <dbReference type="EMBL" id="KMZ74378.1"/>
    </source>
</evidence>
<evidence type="ECO:0000256" key="1">
    <source>
        <dbReference type="SAM" id="MobiDB-lite"/>
    </source>
</evidence>
<comment type="caution">
    <text evidence="2">The sequence shown here is derived from an EMBL/GenBank/DDBJ whole genome shotgun (WGS) entry which is preliminary data.</text>
</comment>
<dbReference type="EMBL" id="LFYR01000338">
    <property type="protein sequence ID" value="KMZ74378.1"/>
    <property type="molecule type" value="Genomic_DNA"/>
</dbReference>
<feature type="region of interest" description="Disordered" evidence="1">
    <location>
        <begin position="1"/>
        <end position="64"/>
    </location>
</feature>
<reference evidence="3" key="1">
    <citation type="journal article" date="2016" name="Nature">
        <title>The genome of the seagrass Zostera marina reveals angiosperm adaptation to the sea.</title>
        <authorList>
            <person name="Olsen J.L."/>
            <person name="Rouze P."/>
            <person name="Verhelst B."/>
            <person name="Lin Y.-C."/>
            <person name="Bayer T."/>
            <person name="Collen J."/>
            <person name="Dattolo E."/>
            <person name="De Paoli E."/>
            <person name="Dittami S."/>
            <person name="Maumus F."/>
            <person name="Michel G."/>
            <person name="Kersting A."/>
            <person name="Lauritano C."/>
            <person name="Lohaus R."/>
            <person name="Toepel M."/>
            <person name="Tonon T."/>
            <person name="Vanneste K."/>
            <person name="Amirebrahimi M."/>
            <person name="Brakel J."/>
            <person name="Bostroem C."/>
            <person name="Chovatia M."/>
            <person name="Grimwood J."/>
            <person name="Jenkins J.W."/>
            <person name="Jueterbock A."/>
            <person name="Mraz A."/>
            <person name="Stam W.T."/>
            <person name="Tice H."/>
            <person name="Bornberg-Bauer E."/>
            <person name="Green P.J."/>
            <person name="Pearson G.A."/>
            <person name="Procaccini G."/>
            <person name="Duarte C.M."/>
            <person name="Schmutz J."/>
            <person name="Reusch T.B.H."/>
            <person name="Van de Peer Y."/>
        </authorList>
    </citation>
    <scope>NUCLEOTIDE SEQUENCE [LARGE SCALE GENOMIC DNA]</scope>
    <source>
        <strain evidence="3">cv. Finnish</strain>
    </source>
</reference>
<feature type="compositionally biased region" description="Basic and acidic residues" evidence="1">
    <location>
        <begin position="45"/>
        <end position="56"/>
    </location>
</feature>
<proteinExistence type="predicted"/>
<gene>
    <name evidence="2" type="ORF">ZOSMA_12G00630</name>
</gene>
<dbReference type="Proteomes" id="UP000036987">
    <property type="component" value="Unassembled WGS sequence"/>
</dbReference>
<feature type="compositionally biased region" description="Basic and acidic residues" evidence="1">
    <location>
        <begin position="10"/>
        <end position="25"/>
    </location>
</feature>
<name>A0A0K9PZ86_ZOSMR</name>